<dbReference type="PROSITE" id="PS51186">
    <property type="entry name" value="GNAT"/>
    <property type="match status" value="1"/>
</dbReference>
<organism evidence="2 3">
    <name type="scientific">Microvirga subterranea</name>
    <dbReference type="NCBI Taxonomy" id="186651"/>
    <lineage>
        <taxon>Bacteria</taxon>
        <taxon>Pseudomonadati</taxon>
        <taxon>Pseudomonadota</taxon>
        <taxon>Alphaproteobacteria</taxon>
        <taxon>Hyphomicrobiales</taxon>
        <taxon>Methylobacteriaceae</taxon>
        <taxon>Microvirga</taxon>
    </lineage>
</organism>
<evidence type="ECO:0000313" key="2">
    <source>
        <dbReference type="EMBL" id="RDI58681.1"/>
    </source>
</evidence>
<reference evidence="2 3" key="1">
    <citation type="submission" date="2018-07" db="EMBL/GenBank/DDBJ databases">
        <title>Genomic Encyclopedia of Type Strains, Phase IV (KMG-IV): sequencing the most valuable type-strain genomes for metagenomic binning, comparative biology and taxonomic classification.</title>
        <authorList>
            <person name="Goeker M."/>
        </authorList>
    </citation>
    <scope>NUCLEOTIDE SEQUENCE [LARGE SCALE GENOMIC DNA]</scope>
    <source>
        <strain evidence="2 3">DSM 14364</strain>
    </source>
</reference>
<accession>A0A370HKV0</accession>
<dbReference type="RefSeq" id="WP_114770696.1">
    <property type="nucleotide sequence ID" value="NZ_QQBB01000005.1"/>
</dbReference>
<keyword evidence="2" id="KW-0808">Transferase</keyword>
<keyword evidence="2" id="KW-0012">Acyltransferase</keyword>
<dbReference type="OrthoDB" id="359414at2"/>
<evidence type="ECO:0000259" key="1">
    <source>
        <dbReference type="PROSITE" id="PS51186"/>
    </source>
</evidence>
<gene>
    <name evidence="2" type="ORF">DES45_105204</name>
</gene>
<name>A0A370HKV0_9HYPH</name>
<dbReference type="GO" id="GO:0016747">
    <property type="term" value="F:acyltransferase activity, transferring groups other than amino-acyl groups"/>
    <property type="evidence" value="ECO:0007669"/>
    <property type="project" value="InterPro"/>
</dbReference>
<comment type="caution">
    <text evidence="2">The sequence shown here is derived from an EMBL/GenBank/DDBJ whole genome shotgun (WGS) entry which is preliminary data.</text>
</comment>
<evidence type="ECO:0000313" key="3">
    <source>
        <dbReference type="Proteomes" id="UP000254925"/>
    </source>
</evidence>
<dbReference type="InterPro" id="IPR016181">
    <property type="entry name" value="Acyl_CoA_acyltransferase"/>
</dbReference>
<dbReference type="InterPro" id="IPR000182">
    <property type="entry name" value="GNAT_dom"/>
</dbReference>
<sequence length="177" mass="19265">MSWRPMTSEDLDDVLAVADEVHVDHPEDREIFEERLRLHPGGCHVLVEDGRVLGYAITHPWRFAEPPPLNTRLRAIPADANTYYVHDVALLPAARGRGHAARIGDLLAAGATANGFATMSLVAVNGSQSFWERLGFRTKAVPGLATKLLSYGSDAVLMARDLAEAGDRIARARRSGS</sequence>
<keyword evidence="3" id="KW-1185">Reference proteome</keyword>
<dbReference type="CDD" id="cd04301">
    <property type="entry name" value="NAT_SF"/>
    <property type="match status" value="1"/>
</dbReference>
<dbReference type="Proteomes" id="UP000254925">
    <property type="component" value="Unassembled WGS sequence"/>
</dbReference>
<dbReference type="AlphaFoldDB" id="A0A370HKV0"/>
<dbReference type="SUPFAM" id="SSF55729">
    <property type="entry name" value="Acyl-CoA N-acyltransferases (Nat)"/>
    <property type="match status" value="1"/>
</dbReference>
<dbReference type="Pfam" id="PF00583">
    <property type="entry name" value="Acetyltransf_1"/>
    <property type="match status" value="1"/>
</dbReference>
<proteinExistence type="predicted"/>
<dbReference type="Gene3D" id="3.40.630.30">
    <property type="match status" value="1"/>
</dbReference>
<feature type="domain" description="N-acetyltransferase" evidence="1">
    <location>
        <begin position="1"/>
        <end position="163"/>
    </location>
</feature>
<protein>
    <submittedName>
        <fullName evidence="2">L-amino acid N-acyltransferase YncA</fullName>
    </submittedName>
</protein>
<dbReference type="EMBL" id="QQBB01000005">
    <property type="protein sequence ID" value="RDI58681.1"/>
    <property type="molecule type" value="Genomic_DNA"/>
</dbReference>